<evidence type="ECO:0000313" key="1">
    <source>
        <dbReference type="EMBL" id="KAI4302504.1"/>
    </source>
</evidence>
<keyword evidence="2" id="KW-1185">Reference proteome</keyword>
<dbReference type="Proteomes" id="UP001057402">
    <property type="component" value="Chromosome 12"/>
</dbReference>
<comment type="caution">
    <text evidence="1">The sequence shown here is derived from an EMBL/GenBank/DDBJ whole genome shotgun (WGS) entry which is preliminary data.</text>
</comment>
<dbReference type="EMBL" id="CM042891">
    <property type="protein sequence ID" value="KAI4302504.1"/>
    <property type="molecule type" value="Genomic_DNA"/>
</dbReference>
<organism evidence="1 2">
    <name type="scientific">Melastoma candidum</name>
    <dbReference type="NCBI Taxonomy" id="119954"/>
    <lineage>
        <taxon>Eukaryota</taxon>
        <taxon>Viridiplantae</taxon>
        <taxon>Streptophyta</taxon>
        <taxon>Embryophyta</taxon>
        <taxon>Tracheophyta</taxon>
        <taxon>Spermatophyta</taxon>
        <taxon>Magnoliopsida</taxon>
        <taxon>eudicotyledons</taxon>
        <taxon>Gunneridae</taxon>
        <taxon>Pentapetalae</taxon>
        <taxon>rosids</taxon>
        <taxon>malvids</taxon>
        <taxon>Myrtales</taxon>
        <taxon>Melastomataceae</taxon>
        <taxon>Melastomatoideae</taxon>
        <taxon>Melastomateae</taxon>
        <taxon>Melastoma</taxon>
    </lineage>
</organism>
<accession>A0ACB9KZG6</accession>
<reference evidence="2" key="1">
    <citation type="journal article" date="2023" name="Front. Plant Sci.">
        <title>Chromosomal-level genome assembly of Melastoma candidum provides insights into trichome evolution.</title>
        <authorList>
            <person name="Zhong Y."/>
            <person name="Wu W."/>
            <person name="Sun C."/>
            <person name="Zou P."/>
            <person name="Liu Y."/>
            <person name="Dai S."/>
            <person name="Zhou R."/>
        </authorList>
    </citation>
    <scope>NUCLEOTIDE SEQUENCE [LARGE SCALE GENOMIC DNA]</scope>
</reference>
<sequence>MDDGEVDVSERFLLRLDESPGNFPGPTCPEDAFLDQLLKNTTTCTHTHACNPPGPYAAVHTHTCYHTHTQLLPSEEGGNPDAERRPGKAKRPSGNREAVRKYREKKKAHTAYLEEEVQKLRLVNQQLLRKLQGQATLEAEVVRLRSVLVDLRSKIDGELGAFPFQKPCEFSAVSREGDCSMRLADETFKLHCRTGSPCFHPSTLSSCHEGTQGGGKAATAMLSHQGNSLPGMRDGQIQAKANGVVPGDHNGQHAGAV</sequence>
<proteinExistence type="predicted"/>
<name>A0ACB9KZG6_9MYRT</name>
<protein>
    <submittedName>
        <fullName evidence="1">Uncharacterized protein</fullName>
    </submittedName>
</protein>
<evidence type="ECO:0000313" key="2">
    <source>
        <dbReference type="Proteomes" id="UP001057402"/>
    </source>
</evidence>
<gene>
    <name evidence="1" type="ORF">MLD38_038239</name>
</gene>